<name>A0A1H6KZD9_9FLAO</name>
<dbReference type="Proteomes" id="UP000198555">
    <property type="component" value="Unassembled WGS sequence"/>
</dbReference>
<organism evidence="1 2">
    <name type="scientific">Epilithonimonas hominis</name>
    <dbReference type="NCBI Taxonomy" id="420404"/>
    <lineage>
        <taxon>Bacteria</taxon>
        <taxon>Pseudomonadati</taxon>
        <taxon>Bacteroidota</taxon>
        <taxon>Flavobacteriia</taxon>
        <taxon>Flavobacteriales</taxon>
        <taxon>Weeksellaceae</taxon>
        <taxon>Chryseobacterium group</taxon>
        <taxon>Epilithonimonas</taxon>
    </lineage>
</organism>
<evidence type="ECO:0000313" key="1">
    <source>
        <dbReference type="EMBL" id="SEH79334.1"/>
    </source>
</evidence>
<keyword evidence="1" id="KW-0808">Transferase</keyword>
<dbReference type="Gene3D" id="3.10.450.620">
    <property type="entry name" value="JHP933, nucleotidyltransferase-like core domain"/>
    <property type="match status" value="1"/>
</dbReference>
<dbReference type="EMBL" id="FNWX01000031">
    <property type="protein sequence ID" value="SEH79334.1"/>
    <property type="molecule type" value="Genomic_DNA"/>
</dbReference>
<accession>A0A1H6KZD9</accession>
<dbReference type="Pfam" id="PF08843">
    <property type="entry name" value="AbiEii"/>
    <property type="match status" value="1"/>
</dbReference>
<sequence length="337" mass="39532">MKNKFLLLPENTRINIFTQTAEKVGMTAFAVEKDWWVAQTLIAIFQLDVAEHLVFKGGTSLSKSWNLIQRFSEDIDLAIEREFLGFEGDLSKNKKTNLRKASGKYISEHFLPELEQKFKENGLENVRFELVNAEDSDQDPRIINIFYPSVISTVGYLEPKVQVEIGCRSLIEPFTLKDVAPLINFAFPKQDFVENPSKIPSVNPQRTFLEKLFLLHEEFQKPFEKIRVNRLSRHLYDVYILSRDENILKAIEDRELYETIVKHRLEFTKISEVDYTLHNPETINPIPPKTVINKWQEDYERMSEDMIYGENKPSFSEIIESLQKLKKQINNLDWKII</sequence>
<dbReference type="RefSeq" id="WP_089770489.1">
    <property type="nucleotide sequence ID" value="NZ_FNWX01000031.1"/>
</dbReference>
<dbReference type="InterPro" id="IPR014942">
    <property type="entry name" value="AbiEii"/>
</dbReference>
<gene>
    <name evidence="1" type="ORF">SAMN05421793_13128</name>
</gene>
<proteinExistence type="predicted"/>
<reference evidence="2" key="1">
    <citation type="submission" date="2016-10" db="EMBL/GenBank/DDBJ databases">
        <authorList>
            <person name="Varghese N."/>
            <person name="Submissions S."/>
        </authorList>
    </citation>
    <scope>NUCLEOTIDE SEQUENCE [LARGE SCALE GENOMIC DNA]</scope>
    <source>
        <strain evidence="2">DSM 19326</strain>
    </source>
</reference>
<keyword evidence="2" id="KW-1185">Reference proteome</keyword>
<evidence type="ECO:0000313" key="2">
    <source>
        <dbReference type="Proteomes" id="UP000198555"/>
    </source>
</evidence>
<dbReference type="STRING" id="420404.SAMN05421793_13128"/>
<dbReference type="AlphaFoldDB" id="A0A1H6KZD9"/>
<dbReference type="GO" id="GO:0016740">
    <property type="term" value="F:transferase activity"/>
    <property type="evidence" value="ECO:0007669"/>
    <property type="project" value="UniProtKB-KW"/>
</dbReference>
<protein>
    <submittedName>
        <fullName evidence="1">Nucleotidyl transferase AbiEii toxin, Type IV TA system</fullName>
    </submittedName>
</protein>